<evidence type="ECO:0000256" key="2">
    <source>
        <dbReference type="ARBA" id="ARBA00022490"/>
    </source>
</evidence>
<dbReference type="PROSITE" id="PS50003">
    <property type="entry name" value="PH_DOMAIN"/>
    <property type="match status" value="1"/>
</dbReference>
<evidence type="ECO:0000259" key="6">
    <source>
        <dbReference type="PROSITE" id="PS50010"/>
    </source>
</evidence>
<dbReference type="PANTHER" id="PTHR22826:SF106">
    <property type="entry name" value="TRIO, ISOFORM A"/>
    <property type="match status" value="1"/>
</dbReference>
<organism evidence="7">
    <name type="scientific">Angiostrongylus costaricensis</name>
    <name type="common">Nematode worm</name>
    <dbReference type="NCBI Taxonomy" id="334426"/>
    <lineage>
        <taxon>Eukaryota</taxon>
        <taxon>Metazoa</taxon>
        <taxon>Ecdysozoa</taxon>
        <taxon>Nematoda</taxon>
        <taxon>Chromadorea</taxon>
        <taxon>Rhabditida</taxon>
        <taxon>Rhabditina</taxon>
        <taxon>Rhabditomorpha</taxon>
        <taxon>Strongyloidea</taxon>
        <taxon>Metastrongylidae</taxon>
        <taxon>Angiostrongylus</taxon>
    </lineage>
</organism>
<dbReference type="InterPro" id="IPR036179">
    <property type="entry name" value="Ig-like_dom_sf"/>
</dbReference>
<dbReference type="InterPro" id="IPR013098">
    <property type="entry name" value="Ig_I-set"/>
</dbReference>
<dbReference type="SUPFAM" id="SSF48065">
    <property type="entry name" value="DBL homology domain (DH-domain)"/>
    <property type="match status" value="1"/>
</dbReference>
<evidence type="ECO:0000256" key="4">
    <source>
        <dbReference type="SAM" id="MobiDB-lite"/>
    </source>
</evidence>
<evidence type="ECO:0000313" key="7">
    <source>
        <dbReference type="WBParaSite" id="ACOC_0000748101-mRNA-1"/>
    </source>
</evidence>
<feature type="compositionally biased region" description="Basic and acidic residues" evidence="4">
    <location>
        <begin position="27"/>
        <end position="45"/>
    </location>
</feature>
<dbReference type="Pfam" id="PF22697">
    <property type="entry name" value="SOS1_NGEF_PH"/>
    <property type="match status" value="1"/>
</dbReference>
<dbReference type="PROSITE" id="PS00741">
    <property type="entry name" value="DH_1"/>
    <property type="match status" value="1"/>
</dbReference>
<dbReference type="Pfam" id="PF07679">
    <property type="entry name" value="I-set"/>
    <property type="match status" value="1"/>
</dbReference>
<evidence type="ECO:0000256" key="1">
    <source>
        <dbReference type="ARBA" id="ARBA00004496"/>
    </source>
</evidence>
<dbReference type="GO" id="GO:0035556">
    <property type="term" value="P:intracellular signal transduction"/>
    <property type="evidence" value="ECO:0007669"/>
    <property type="project" value="InterPro"/>
</dbReference>
<dbReference type="CDD" id="cd13241">
    <property type="entry name" value="PH2_Kalirin_Trio_p63RhoGEF"/>
    <property type="match status" value="1"/>
</dbReference>
<dbReference type="FunFam" id="1.20.900.10:FF:000008">
    <property type="entry name" value="rho guanine nucleotide exchange factor 25"/>
    <property type="match status" value="1"/>
</dbReference>
<feature type="compositionally biased region" description="Low complexity" evidence="4">
    <location>
        <begin position="389"/>
        <end position="403"/>
    </location>
</feature>
<dbReference type="CDD" id="cd00160">
    <property type="entry name" value="RhoGEF"/>
    <property type="match status" value="1"/>
</dbReference>
<dbReference type="InterPro" id="IPR051336">
    <property type="entry name" value="RhoGEF_Guanine_NuclExch_SF"/>
</dbReference>
<feature type="region of interest" description="Disordered" evidence="4">
    <location>
        <begin position="375"/>
        <end position="437"/>
    </location>
</feature>
<feature type="compositionally biased region" description="Gly residues" evidence="4">
    <location>
        <begin position="378"/>
        <end position="388"/>
    </location>
</feature>
<dbReference type="SMART" id="SM00409">
    <property type="entry name" value="IG"/>
    <property type="match status" value="1"/>
</dbReference>
<dbReference type="SUPFAM" id="SSF50729">
    <property type="entry name" value="PH domain-like"/>
    <property type="match status" value="1"/>
</dbReference>
<proteinExistence type="predicted"/>
<dbReference type="InterPro" id="IPR035899">
    <property type="entry name" value="DBL_dom_sf"/>
</dbReference>
<dbReference type="GO" id="GO:0007411">
    <property type="term" value="P:axon guidance"/>
    <property type="evidence" value="ECO:0007669"/>
    <property type="project" value="TreeGrafter"/>
</dbReference>
<name>A0A0R3PQ90_ANGCS</name>
<dbReference type="InterPro" id="IPR013783">
    <property type="entry name" value="Ig-like_fold"/>
</dbReference>
<protein>
    <submittedName>
        <fullName evidence="7">DH domain-containing protein</fullName>
    </submittedName>
</protein>
<feature type="domain" description="PH" evidence="5">
    <location>
        <begin position="247"/>
        <end position="355"/>
    </location>
</feature>
<sequence>LVINGCVDGKISRDNEDAVQGTTDTPEEIRDSVEDESLEKQEKSPEEMARLKRQYVLMELVETEKDYVRDLSSVVDGYIANLERMGLPEDLVGKDKIIFANIAQILEFHKNFLKEIEKCLDNYEVAGSAFVKYKGRLETMYVRYCQNKPKSDYLVSQEDFEQFFAETKAKLGHKVALCDLLIKPVQRIMKYQLLLKDILKFTERAKEKTDVLKKALAVMHVVPKACDDMMQVGRLQNFDGSLNAQGKLLYQGTLPISDSQGGTSQKSKERRIFLFEQSVIIADHIPPKKEFGNPIYIFKNQIMVNKMLFEPSVADDPLKFIIRSSDPTQPTAFIATAQTLEEKNEWVRYIGEQLDQQKRMLAALVDPRRFMDDLSGSPSGGVGAGAVAGGSSRLGSGSSKSGSQNTTKPDSPKKESKSGKLFGFGKKTSAKSPTSPPAGKKYITTCFIIKVEILDVCCGFSRVLKMNGTVGIVPSYFLGLADIPGDTLAEQISYRRMWHTVVDEVVPTDYAISPLTNNHTSPPVLDRRPLFVVPLTDQRVREGDTVVLLPQISSVTAFTVVWRGPAVQAGRAQISSDNESTRLTIFGVSAIDDGAYSVVAENEYGITSSLAVISVITRPGKLKYCKGTLCSNYCRSILSL</sequence>
<dbReference type="InterPro" id="IPR000219">
    <property type="entry name" value="DH_dom"/>
</dbReference>
<dbReference type="GO" id="GO:0005737">
    <property type="term" value="C:cytoplasm"/>
    <property type="evidence" value="ECO:0007669"/>
    <property type="project" value="UniProtKB-SubCell"/>
</dbReference>
<dbReference type="InterPro" id="IPR001331">
    <property type="entry name" value="GDS_CDC24_CS"/>
</dbReference>
<dbReference type="SMART" id="SM00325">
    <property type="entry name" value="RhoGEF"/>
    <property type="match status" value="1"/>
</dbReference>
<dbReference type="PANTHER" id="PTHR22826">
    <property type="entry name" value="RHO GUANINE EXCHANGE FACTOR-RELATED"/>
    <property type="match status" value="1"/>
</dbReference>
<reference evidence="7" key="1">
    <citation type="submission" date="2016-04" db="UniProtKB">
        <authorList>
            <consortium name="WormBaseParasite"/>
        </authorList>
    </citation>
    <scope>IDENTIFICATION</scope>
</reference>
<dbReference type="GO" id="GO:0005085">
    <property type="term" value="F:guanyl-nucleotide exchange factor activity"/>
    <property type="evidence" value="ECO:0007669"/>
    <property type="project" value="UniProtKB-KW"/>
</dbReference>
<dbReference type="SMART" id="SM00233">
    <property type="entry name" value="PH"/>
    <property type="match status" value="1"/>
</dbReference>
<dbReference type="WBParaSite" id="ACOC_0000748101-mRNA-1">
    <property type="protein sequence ID" value="ACOC_0000748101-mRNA-1"/>
    <property type="gene ID" value="ACOC_0000748101"/>
</dbReference>
<accession>A0A0R3PQ90</accession>
<dbReference type="InterPro" id="IPR011993">
    <property type="entry name" value="PH-like_dom_sf"/>
</dbReference>
<evidence type="ECO:0000259" key="5">
    <source>
        <dbReference type="PROSITE" id="PS50003"/>
    </source>
</evidence>
<keyword evidence="3" id="KW-0344">Guanine-nucleotide releasing factor</keyword>
<dbReference type="SUPFAM" id="SSF48726">
    <property type="entry name" value="Immunoglobulin"/>
    <property type="match status" value="1"/>
</dbReference>
<keyword evidence="2" id="KW-0963">Cytoplasm</keyword>
<feature type="domain" description="DH" evidence="6">
    <location>
        <begin position="52"/>
        <end position="229"/>
    </location>
</feature>
<dbReference type="Gene3D" id="1.20.900.10">
    <property type="entry name" value="Dbl homology (DH) domain"/>
    <property type="match status" value="1"/>
</dbReference>
<dbReference type="Gene3D" id="2.60.40.10">
    <property type="entry name" value="Immunoglobulins"/>
    <property type="match status" value="1"/>
</dbReference>
<dbReference type="Gene3D" id="2.30.29.30">
    <property type="entry name" value="Pleckstrin-homology domain (PH domain)/Phosphotyrosine-binding domain (PTB)"/>
    <property type="match status" value="1"/>
</dbReference>
<comment type="subcellular location">
    <subcellularLocation>
        <location evidence="1">Cytoplasm</location>
    </subcellularLocation>
</comment>
<dbReference type="GO" id="GO:0019898">
    <property type="term" value="C:extrinsic component of membrane"/>
    <property type="evidence" value="ECO:0007669"/>
    <property type="project" value="TreeGrafter"/>
</dbReference>
<feature type="region of interest" description="Disordered" evidence="4">
    <location>
        <begin position="13"/>
        <end position="45"/>
    </location>
</feature>
<evidence type="ECO:0000256" key="3">
    <source>
        <dbReference type="ARBA" id="ARBA00022658"/>
    </source>
</evidence>
<dbReference type="InterPro" id="IPR003599">
    <property type="entry name" value="Ig_sub"/>
</dbReference>
<dbReference type="InterPro" id="IPR001849">
    <property type="entry name" value="PH_domain"/>
</dbReference>
<dbReference type="Pfam" id="PF00621">
    <property type="entry name" value="RhoGEF"/>
    <property type="match status" value="1"/>
</dbReference>
<dbReference type="InterPro" id="IPR055251">
    <property type="entry name" value="SOS1_NGEF_PH"/>
</dbReference>
<dbReference type="PROSITE" id="PS50010">
    <property type="entry name" value="DH_2"/>
    <property type="match status" value="1"/>
</dbReference>
<dbReference type="AlphaFoldDB" id="A0A0R3PQ90"/>
<dbReference type="OMA" id="KCTENYE"/>